<feature type="domain" description="Reductase C-terminal" evidence="6">
    <location>
        <begin position="320"/>
        <end position="404"/>
    </location>
</feature>
<organism evidence="7 8">
    <name type="scientific">Martelella lutilitoris</name>
    <dbReference type="NCBI Taxonomy" id="2583532"/>
    <lineage>
        <taxon>Bacteria</taxon>
        <taxon>Pseudomonadati</taxon>
        <taxon>Pseudomonadota</taxon>
        <taxon>Alphaproteobacteria</taxon>
        <taxon>Hyphomicrobiales</taxon>
        <taxon>Aurantimonadaceae</taxon>
        <taxon>Martelella</taxon>
    </lineage>
</organism>
<dbReference type="KEGG" id="mlut:JET14_14695"/>
<feature type="domain" description="FAD/NAD(P)-binding" evidence="5">
    <location>
        <begin position="4"/>
        <end position="301"/>
    </location>
</feature>
<name>A0A7T7HHZ6_9HYPH</name>
<dbReference type="PANTHER" id="PTHR43557:SF2">
    <property type="entry name" value="RIESKE DOMAIN-CONTAINING PROTEIN-RELATED"/>
    <property type="match status" value="1"/>
</dbReference>
<dbReference type="PRINTS" id="PR00411">
    <property type="entry name" value="PNDRDTASEI"/>
</dbReference>
<dbReference type="InterPro" id="IPR023753">
    <property type="entry name" value="FAD/NAD-binding_dom"/>
</dbReference>
<dbReference type="RefSeq" id="WP_200334493.1">
    <property type="nucleotide sequence ID" value="NZ_CP066786.1"/>
</dbReference>
<accession>A0A7T7HHZ6</accession>
<dbReference type="EMBL" id="CP066786">
    <property type="protein sequence ID" value="QQM29550.1"/>
    <property type="molecule type" value="Genomic_DNA"/>
</dbReference>
<dbReference type="GO" id="GO:0016651">
    <property type="term" value="F:oxidoreductase activity, acting on NAD(P)H"/>
    <property type="evidence" value="ECO:0007669"/>
    <property type="project" value="TreeGrafter"/>
</dbReference>
<evidence type="ECO:0000313" key="7">
    <source>
        <dbReference type="EMBL" id="QQM29550.1"/>
    </source>
</evidence>
<keyword evidence="3" id="KW-0274">FAD</keyword>
<gene>
    <name evidence="7" type="ORF">JET14_14695</name>
</gene>
<dbReference type="InterPro" id="IPR028202">
    <property type="entry name" value="Reductase_C"/>
</dbReference>
<evidence type="ECO:0000259" key="6">
    <source>
        <dbReference type="Pfam" id="PF14759"/>
    </source>
</evidence>
<evidence type="ECO:0000256" key="4">
    <source>
        <dbReference type="ARBA" id="ARBA00023002"/>
    </source>
</evidence>
<evidence type="ECO:0000259" key="5">
    <source>
        <dbReference type="Pfam" id="PF07992"/>
    </source>
</evidence>
<keyword evidence="2" id="KW-0285">Flavoprotein</keyword>
<dbReference type="SUPFAM" id="SSF55424">
    <property type="entry name" value="FAD/NAD-linked reductases, dimerisation (C-terminal) domain"/>
    <property type="match status" value="1"/>
</dbReference>
<dbReference type="PRINTS" id="PR00368">
    <property type="entry name" value="FADPNR"/>
</dbReference>
<keyword evidence="4" id="KW-0560">Oxidoreductase</keyword>
<dbReference type="InterPro" id="IPR036188">
    <property type="entry name" value="FAD/NAD-bd_sf"/>
</dbReference>
<dbReference type="InterPro" id="IPR050446">
    <property type="entry name" value="FAD-oxidoreductase/Apoptosis"/>
</dbReference>
<reference evidence="7 8" key="1">
    <citation type="submission" date="2020-12" db="EMBL/GenBank/DDBJ databases">
        <authorList>
            <person name="Zheng R.K."/>
            <person name="Sun C.M."/>
        </authorList>
    </citation>
    <scope>NUCLEOTIDE SEQUENCE [LARGE SCALE GENOMIC DNA]</scope>
    <source>
        <strain evidence="7 8">ZRK001</strain>
    </source>
</reference>
<dbReference type="Gene3D" id="3.50.50.60">
    <property type="entry name" value="FAD/NAD(P)-binding domain"/>
    <property type="match status" value="2"/>
</dbReference>
<dbReference type="InterPro" id="IPR016156">
    <property type="entry name" value="FAD/NAD-linked_Rdtase_dimer_sf"/>
</dbReference>
<dbReference type="PANTHER" id="PTHR43557">
    <property type="entry name" value="APOPTOSIS-INDUCING FACTOR 1"/>
    <property type="match status" value="1"/>
</dbReference>
<sequence length="406" mass="43789">MSDRIVIVGAGQGGFAVAAKLRALKDERPITLIGAEAVPPYQRPPLSKKYLLGEMAFDRLLFRPEAWYGENDIDLLLERFVERIDRDARQVVMQDGATLSYGTLVLATGAAPRRLPEDIGGGLEGVFVMRDKHDADRLAEAMKPGARLLVVGGGYVGLEAAAVARKFEVDVTVIEMADRILKRVAAPETADIMRAIHRAHGVDIRENTGLIHLEGEAGHVRRAVLSRGETLEIDMAVVGIGVTPNDQLAKEAGLAVGNGIVVDAFGRTSDPDIFAVGDCVELPYRGERIRLESVPNAVDQGEAIAGVIAGSDKAYEPEPWFWSDQYDVKLQIAGYNGGYDRVVTREGAREGSQSVWYFRGDTLLAVDAINDARAYVCAKKMLSAGINPSVDAIADPATDLKALANP</sequence>
<dbReference type="Proteomes" id="UP000596083">
    <property type="component" value="Chromosome"/>
</dbReference>
<evidence type="ECO:0000256" key="1">
    <source>
        <dbReference type="ARBA" id="ARBA00001974"/>
    </source>
</evidence>
<dbReference type="SUPFAM" id="SSF51905">
    <property type="entry name" value="FAD/NAD(P)-binding domain"/>
    <property type="match status" value="2"/>
</dbReference>
<dbReference type="Pfam" id="PF07992">
    <property type="entry name" value="Pyr_redox_2"/>
    <property type="match status" value="1"/>
</dbReference>
<dbReference type="GO" id="GO:0005737">
    <property type="term" value="C:cytoplasm"/>
    <property type="evidence" value="ECO:0007669"/>
    <property type="project" value="TreeGrafter"/>
</dbReference>
<dbReference type="AlphaFoldDB" id="A0A7T7HHZ6"/>
<evidence type="ECO:0000313" key="8">
    <source>
        <dbReference type="Proteomes" id="UP000596083"/>
    </source>
</evidence>
<proteinExistence type="predicted"/>
<protein>
    <submittedName>
        <fullName evidence="7">FAD-dependent oxidoreductase</fullName>
    </submittedName>
</protein>
<dbReference type="Gene3D" id="3.30.390.30">
    <property type="match status" value="1"/>
</dbReference>
<comment type="cofactor">
    <cofactor evidence="1">
        <name>FAD</name>
        <dbReference type="ChEBI" id="CHEBI:57692"/>
    </cofactor>
</comment>
<dbReference type="Pfam" id="PF14759">
    <property type="entry name" value="Reductase_C"/>
    <property type="match status" value="1"/>
</dbReference>
<evidence type="ECO:0000256" key="3">
    <source>
        <dbReference type="ARBA" id="ARBA00022827"/>
    </source>
</evidence>
<evidence type="ECO:0000256" key="2">
    <source>
        <dbReference type="ARBA" id="ARBA00022630"/>
    </source>
</evidence>